<dbReference type="InterPro" id="IPR029069">
    <property type="entry name" value="HotDog_dom_sf"/>
</dbReference>
<dbReference type="GO" id="GO:0006633">
    <property type="term" value="P:fatty acid biosynthetic process"/>
    <property type="evidence" value="ECO:0007669"/>
    <property type="project" value="UniProtKB-UniRule"/>
</dbReference>
<keyword evidence="7 10" id="KW-0443">Lipid metabolism</keyword>
<feature type="active site" evidence="10">
    <location>
        <position position="48"/>
    </location>
</feature>
<name>A0A5D8QGE9_9THEO</name>
<comment type="subcellular location">
    <subcellularLocation>
        <location evidence="2 10">Cytoplasm</location>
    </subcellularLocation>
</comment>
<comment type="function">
    <text evidence="9 10">Involved in unsaturated fatty acids biosynthesis. Catalyzes the dehydration of short chain beta-hydroxyacyl-ACPs and long chain saturated and unsaturated beta-hydroxyacyl-ACPs.</text>
</comment>
<evidence type="ECO:0000256" key="3">
    <source>
        <dbReference type="ARBA" id="ARBA00009174"/>
    </source>
</evidence>
<evidence type="ECO:0000313" key="12">
    <source>
        <dbReference type="Proteomes" id="UP000322976"/>
    </source>
</evidence>
<keyword evidence="6 10" id="KW-0441">Lipid A biosynthesis</keyword>
<accession>A0A5D8QGE9</accession>
<evidence type="ECO:0000313" key="11">
    <source>
        <dbReference type="EMBL" id="TZE83234.1"/>
    </source>
</evidence>
<comment type="caution">
    <text evidence="11">The sequence shown here is derived from an EMBL/GenBank/DDBJ whole genome shotgun (WGS) entry which is preliminary data.</text>
</comment>
<keyword evidence="8 10" id="KW-0456">Lyase</keyword>
<protein>
    <recommendedName>
        <fullName evidence="10">3-hydroxyacyl-[acyl-carrier-protein] dehydratase FabZ</fullName>
        <ecNumber evidence="10">4.2.1.59</ecNumber>
    </recommendedName>
    <alternativeName>
        <fullName evidence="10">(3R)-hydroxymyristoyl-[acyl-carrier-protein] dehydratase</fullName>
        <shortName evidence="10">(3R)-hydroxymyristoyl-ACP dehydrase</shortName>
    </alternativeName>
    <alternativeName>
        <fullName evidence="10">Beta-hydroxyacyl-ACP dehydratase</fullName>
    </alternativeName>
</protein>
<dbReference type="Gene3D" id="3.10.129.10">
    <property type="entry name" value="Hotdog Thioesterase"/>
    <property type="match status" value="1"/>
</dbReference>
<keyword evidence="5 10" id="KW-0444">Lipid biosynthesis</keyword>
<dbReference type="HAMAP" id="MF_00406">
    <property type="entry name" value="FabZ"/>
    <property type="match status" value="1"/>
</dbReference>
<evidence type="ECO:0000256" key="1">
    <source>
        <dbReference type="ARBA" id="ARBA00001055"/>
    </source>
</evidence>
<dbReference type="AlphaFoldDB" id="A0A5D8QGE9"/>
<dbReference type="PANTHER" id="PTHR30272">
    <property type="entry name" value="3-HYDROXYACYL-[ACYL-CARRIER-PROTEIN] DEHYDRATASE"/>
    <property type="match status" value="1"/>
</dbReference>
<dbReference type="GO" id="GO:0005737">
    <property type="term" value="C:cytoplasm"/>
    <property type="evidence" value="ECO:0007669"/>
    <property type="project" value="UniProtKB-SubCell"/>
</dbReference>
<reference evidence="11 12" key="1">
    <citation type="submission" date="2019-08" db="EMBL/GenBank/DDBJ databases">
        <title>Calorimonas adulescens gen. nov., sp. nov., an anaerobic thermophilic bacterium from Sakhalin hot spring.</title>
        <authorList>
            <person name="Khomyakova M.A."/>
            <person name="Merkel A.Y."/>
            <person name="Novikov A."/>
            <person name="Bonch-Osmolovskaya E.A."/>
            <person name="Slobodkin A.I."/>
        </authorList>
    </citation>
    <scope>NUCLEOTIDE SEQUENCE [LARGE SCALE GENOMIC DNA]</scope>
    <source>
        <strain evidence="11 12">A05MB</strain>
    </source>
</reference>
<evidence type="ECO:0000256" key="7">
    <source>
        <dbReference type="ARBA" id="ARBA00023098"/>
    </source>
</evidence>
<gene>
    <name evidence="10 11" type="primary">fabZ</name>
    <name evidence="11" type="ORF">FWJ32_02450</name>
</gene>
<dbReference type="SUPFAM" id="SSF54637">
    <property type="entry name" value="Thioesterase/thiol ester dehydrase-isomerase"/>
    <property type="match status" value="1"/>
</dbReference>
<dbReference type="PANTHER" id="PTHR30272:SF1">
    <property type="entry name" value="3-HYDROXYACYL-[ACYL-CARRIER-PROTEIN] DEHYDRATASE"/>
    <property type="match status" value="1"/>
</dbReference>
<comment type="catalytic activity">
    <reaction evidence="1 10">
        <text>a (3R)-hydroxyacyl-[ACP] = a (2E)-enoyl-[ACP] + H2O</text>
        <dbReference type="Rhea" id="RHEA:13097"/>
        <dbReference type="Rhea" id="RHEA-COMP:9925"/>
        <dbReference type="Rhea" id="RHEA-COMP:9945"/>
        <dbReference type="ChEBI" id="CHEBI:15377"/>
        <dbReference type="ChEBI" id="CHEBI:78784"/>
        <dbReference type="ChEBI" id="CHEBI:78827"/>
        <dbReference type="EC" id="4.2.1.59"/>
    </reaction>
</comment>
<sequence length="142" mass="15896">MLDVNEIQKLIPHRYPFLLLDRILEIEDGKKAVGIKNVTINDYFFQGHFPGKPTMPGVLMIESMAQLGACALKQSELFRDKLLMITGVDKCRFRGTVEPGDQMRIEIEFSAMKMGMGKGRGKITVDGRLVCEAELMFAAVDA</sequence>
<dbReference type="CDD" id="cd01288">
    <property type="entry name" value="FabZ"/>
    <property type="match status" value="1"/>
</dbReference>
<evidence type="ECO:0000256" key="6">
    <source>
        <dbReference type="ARBA" id="ARBA00022556"/>
    </source>
</evidence>
<evidence type="ECO:0000256" key="2">
    <source>
        <dbReference type="ARBA" id="ARBA00004496"/>
    </source>
</evidence>
<dbReference type="NCBIfam" id="NF000582">
    <property type="entry name" value="PRK00006.1"/>
    <property type="match status" value="1"/>
</dbReference>
<evidence type="ECO:0000256" key="9">
    <source>
        <dbReference type="ARBA" id="ARBA00025049"/>
    </source>
</evidence>
<dbReference type="GO" id="GO:0019171">
    <property type="term" value="F:(3R)-hydroxyacyl-[acyl-carrier-protein] dehydratase activity"/>
    <property type="evidence" value="ECO:0007669"/>
    <property type="project" value="UniProtKB-EC"/>
</dbReference>
<dbReference type="Pfam" id="PF07977">
    <property type="entry name" value="FabA"/>
    <property type="match status" value="1"/>
</dbReference>
<dbReference type="InterPro" id="IPR010084">
    <property type="entry name" value="FabZ"/>
</dbReference>
<evidence type="ECO:0000256" key="10">
    <source>
        <dbReference type="HAMAP-Rule" id="MF_00406"/>
    </source>
</evidence>
<dbReference type="InterPro" id="IPR013114">
    <property type="entry name" value="FabA_FabZ"/>
</dbReference>
<dbReference type="Proteomes" id="UP000322976">
    <property type="component" value="Unassembled WGS sequence"/>
</dbReference>
<dbReference type="GO" id="GO:0009245">
    <property type="term" value="P:lipid A biosynthetic process"/>
    <property type="evidence" value="ECO:0007669"/>
    <property type="project" value="UniProtKB-UniRule"/>
</dbReference>
<dbReference type="EC" id="4.2.1.59" evidence="10"/>
<keyword evidence="4 10" id="KW-0963">Cytoplasm</keyword>
<dbReference type="GO" id="GO:0016020">
    <property type="term" value="C:membrane"/>
    <property type="evidence" value="ECO:0007669"/>
    <property type="project" value="GOC"/>
</dbReference>
<dbReference type="RefSeq" id="WP_149544386.1">
    <property type="nucleotide sequence ID" value="NZ_VTPS01000002.1"/>
</dbReference>
<organism evidence="11 12">
    <name type="scientific">Calorimonas adulescens</name>
    <dbReference type="NCBI Taxonomy" id="2606906"/>
    <lineage>
        <taxon>Bacteria</taxon>
        <taxon>Bacillati</taxon>
        <taxon>Bacillota</taxon>
        <taxon>Clostridia</taxon>
        <taxon>Thermoanaerobacterales</taxon>
        <taxon>Thermoanaerobacteraceae</taxon>
        <taxon>Calorimonas</taxon>
    </lineage>
</organism>
<proteinExistence type="inferred from homology"/>
<dbReference type="NCBIfam" id="TIGR01750">
    <property type="entry name" value="fabZ"/>
    <property type="match status" value="1"/>
</dbReference>
<evidence type="ECO:0000256" key="8">
    <source>
        <dbReference type="ARBA" id="ARBA00023239"/>
    </source>
</evidence>
<dbReference type="EMBL" id="VTPS01000002">
    <property type="protein sequence ID" value="TZE83234.1"/>
    <property type="molecule type" value="Genomic_DNA"/>
</dbReference>
<evidence type="ECO:0000256" key="5">
    <source>
        <dbReference type="ARBA" id="ARBA00022516"/>
    </source>
</evidence>
<keyword evidence="12" id="KW-1185">Reference proteome</keyword>
<dbReference type="FunFam" id="3.10.129.10:FF:000001">
    <property type="entry name" value="3-hydroxyacyl-[acyl-carrier-protein] dehydratase FabZ"/>
    <property type="match status" value="1"/>
</dbReference>
<comment type="similarity">
    <text evidence="3 10">Belongs to the thioester dehydratase family. FabZ subfamily.</text>
</comment>
<evidence type="ECO:0000256" key="4">
    <source>
        <dbReference type="ARBA" id="ARBA00022490"/>
    </source>
</evidence>